<reference evidence="1 2" key="2">
    <citation type="journal article" date="2016" name="Genome Announc.">
        <title>Complete Genome Sequence of Sphingopyxis macrogoltabida Strain 203N (NBRC 111659), a Polyethylene Glycol Degrader.</title>
        <authorList>
            <person name="Ohtsubo Y."/>
            <person name="Nonoyama S."/>
            <person name="Nagata Y."/>
            <person name="Numata M."/>
            <person name="Tsuchikane K."/>
            <person name="Hosoyama A."/>
            <person name="Yamazoe A."/>
            <person name="Tsuda M."/>
            <person name="Fujita N."/>
            <person name="Kawai F."/>
        </authorList>
    </citation>
    <scope>NUCLEOTIDE SEQUENCE [LARGE SCALE GENOMIC DNA]</scope>
    <source>
        <strain evidence="1 2">203N</strain>
    </source>
</reference>
<reference evidence="2" key="1">
    <citation type="submission" date="2015-11" db="EMBL/GenBank/DDBJ databases">
        <title>Complete genome sequence of a polyethylene-glycol degrader Sphingopyxis macrogoltabida 203N (NBRC 111659).</title>
        <authorList>
            <person name="Yoshiyuki O."/>
            <person name="Shouta N."/>
            <person name="Nagata Y."/>
            <person name="Numata M."/>
            <person name="Tsuchikane K."/>
            <person name="Hosoyama A."/>
            <person name="Yamazoe A."/>
            <person name="Tsuda M."/>
            <person name="Fujita N."/>
            <person name="Kawai F."/>
        </authorList>
    </citation>
    <scope>NUCLEOTIDE SEQUENCE [LARGE SCALE GENOMIC DNA]</scope>
    <source>
        <strain evidence="2">203N</strain>
    </source>
</reference>
<dbReference type="Proteomes" id="UP000076088">
    <property type="component" value="Chromosome"/>
</dbReference>
<evidence type="ECO:0000313" key="2">
    <source>
        <dbReference type="Proteomes" id="UP000076088"/>
    </source>
</evidence>
<accession>A0AAC8Z2N5</accession>
<name>A0AAC8Z2N5_SPHMC</name>
<dbReference type="AlphaFoldDB" id="A0AAC8Z2N5"/>
<sequence>MTYDEDIARDARFFILRELTEQIDGQSNSVHLRRMLDAQGIKRAPDWIVTQMNKLGELGAVKVTMAGEIAIAAILPAGRHHVDERTVIAGVSKLSDIV</sequence>
<proteinExistence type="predicted"/>
<dbReference type="EMBL" id="CP013344">
    <property type="protein sequence ID" value="AMU90519.1"/>
    <property type="molecule type" value="Genomic_DNA"/>
</dbReference>
<gene>
    <name evidence="1" type="ORF">ATM17_15965</name>
</gene>
<protein>
    <submittedName>
        <fullName evidence="1">Uncharacterized protein</fullName>
    </submittedName>
</protein>
<keyword evidence="2" id="KW-1185">Reference proteome</keyword>
<dbReference type="RefSeq" id="WP_054729517.1">
    <property type="nucleotide sequence ID" value="NZ_CP009429.1"/>
</dbReference>
<dbReference type="KEGG" id="smaz:LH19_15395"/>
<evidence type="ECO:0000313" key="1">
    <source>
        <dbReference type="EMBL" id="AMU90519.1"/>
    </source>
</evidence>
<organism evidence="1 2">
    <name type="scientific">Sphingopyxis macrogoltabida</name>
    <name type="common">Sphingomonas macrogoltabidus</name>
    <dbReference type="NCBI Taxonomy" id="33050"/>
    <lineage>
        <taxon>Bacteria</taxon>
        <taxon>Pseudomonadati</taxon>
        <taxon>Pseudomonadota</taxon>
        <taxon>Alphaproteobacteria</taxon>
        <taxon>Sphingomonadales</taxon>
        <taxon>Sphingomonadaceae</taxon>
        <taxon>Sphingopyxis</taxon>
    </lineage>
</organism>